<comment type="caution">
    <text evidence="1">The sequence shown here is derived from an EMBL/GenBank/DDBJ whole genome shotgun (WGS) entry which is preliminary data.</text>
</comment>
<accession>A0ABV6ICC2</accession>
<sequence length="55" mass="5634">MSPANSDFAANLIGLMVVRRYGNVDEIAGFASYLAGSEAAYITGASFLIDGGFAA</sequence>
<evidence type="ECO:0000313" key="1">
    <source>
        <dbReference type="EMBL" id="MFC0349457.1"/>
    </source>
</evidence>
<gene>
    <name evidence="1" type="ORF">ACFFJH_06540</name>
</gene>
<keyword evidence="2" id="KW-1185">Reference proteome</keyword>
<protein>
    <submittedName>
        <fullName evidence="1">SDR family oxidoreductase</fullName>
    </submittedName>
</protein>
<dbReference type="SUPFAM" id="SSF51735">
    <property type="entry name" value="NAD(P)-binding Rossmann-fold domains"/>
    <property type="match status" value="1"/>
</dbReference>
<dbReference type="InterPro" id="IPR002347">
    <property type="entry name" value="SDR_fam"/>
</dbReference>
<dbReference type="Pfam" id="PF13561">
    <property type="entry name" value="adh_short_C2"/>
    <property type="match status" value="1"/>
</dbReference>
<dbReference type="EMBL" id="JBHLXJ010000007">
    <property type="protein sequence ID" value="MFC0349457.1"/>
    <property type="molecule type" value="Genomic_DNA"/>
</dbReference>
<reference evidence="1 2" key="1">
    <citation type="submission" date="2024-09" db="EMBL/GenBank/DDBJ databases">
        <authorList>
            <person name="Sun Q."/>
            <person name="Mori K."/>
        </authorList>
    </citation>
    <scope>NUCLEOTIDE SEQUENCE [LARGE SCALE GENOMIC DNA]</scope>
    <source>
        <strain evidence="1 2">CCM 8677</strain>
    </source>
</reference>
<organism evidence="1 2">
    <name type="scientific">Undibacterium danionis</name>
    <dbReference type="NCBI Taxonomy" id="1812100"/>
    <lineage>
        <taxon>Bacteria</taxon>
        <taxon>Pseudomonadati</taxon>
        <taxon>Pseudomonadota</taxon>
        <taxon>Betaproteobacteria</taxon>
        <taxon>Burkholderiales</taxon>
        <taxon>Oxalobacteraceae</taxon>
        <taxon>Undibacterium</taxon>
    </lineage>
</organism>
<dbReference type="Gene3D" id="3.40.50.720">
    <property type="entry name" value="NAD(P)-binding Rossmann-like Domain"/>
    <property type="match status" value="1"/>
</dbReference>
<dbReference type="RefSeq" id="WP_390211074.1">
    <property type="nucleotide sequence ID" value="NZ_JBHLXJ010000007.1"/>
</dbReference>
<proteinExistence type="predicted"/>
<evidence type="ECO:0000313" key="2">
    <source>
        <dbReference type="Proteomes" id="UP001589844"/>
    </source>
</evidence>
<dbReference type="Proteomes" id="UP001589844">
    <property type="component" value="Unassembled WGS sequence"/>
</dbReference>
<dbReference type="InterPro" id="IPR036291">
    <property type="entry name" value="NAD(P)-bd_dom_sf"/>
</dbReference>
<name>A0ABV6ICC2_9BURK</name>